<evidence type="ECO:0000256" key="1">
    <source>
        <dbReference type="ARBA" id="ARBA00022694"/>
    </source>
</evidence>
<dbReference type="RefSeq" id="XP_028541903.1">
    <property type="nucleotide sequence ID" value="XM_028686102.1"/>
</dbReference>
<keyword evidence="1" id="KW-0819">tRNA processing</keyword>
<evidence type="ECO:0000313" key="5">
    <source>
        <dbReference type="Proteomes" id="UP000195521"/>
    </source>
</evidence>
<dbReference type="InterPro" id="IPR050076">
    <property type="entry name" value="ArchSynthase1/Queuine_TRR"/>
</dbReference>
<dbReference type="AlphaFoldDB" id="A0A1Y1JGW8"/>
<keyword evidence="5" id="KW-1185">Reference proteome</keyword>
<organism evidence="4 5">
    <name type="scientific">Plasmodium gonderi</name>
    <dbReference type="NCBI Taxonomy" id="77519"/>
    <lineage>
        <taxon>Eukaryota</taxon>
        <taxon>Sar</taxon>
        <taxon>Alveolata</taxon>
        <taxon>Apicomplexa</taxon>
        <taxon>Aconoidasida</taxon>
        <taxon>Haemosporida</taxon>
        <taxon>Plasmodiidae</taxon>
        <taxon>Plasmodium</taxon>
        <taxon>Plasmodium (Plasmodium)</taxon>
    </lineage>
</organism>
<dbReference type="GO" id="GO:0005737">
    <property type="term" value="C:cytoplasm"/>
    <property type="evidence" value="ECO:0007669"/>
    <property type="project" value="TreeGrafter"/>
</dbReference>
<dbReference type="NCBIfam" id="TIGR00449">
    <property type="entry name" value="tgt_general"/>
    <property type="match status" value="1"/>
</dbReference>
<feature type="region of interest" description="Disordered" evidence="2">
    <location>
        <begin position="551"/>
        <end position="612"/>
    </location>
</feature>
<sequence length="693" mass="79694">MVTTENTHNSIKSYKEPLPFDFITNEEYRKYDKFVNFCEMNFSYIDMEDVNIQIRKLKSGDKLGNSYLSNVISSSSDEENENCDEHSLDLEKDHSSQLKKKGIYRKNLKLINIKKNKRARINLIVIKKKYIEEMENKMNTVNKNDENIQQKKNTVIISPIFMPVGTKSCIKGLVQEEVKNLCKYIILSNTYHLSNIYDISTFQRNKDINNFIRFPNSMLTDSGGFQMVSLSKRITILEEGILFDNIYDNTVIRKNIHTVCIKEVEKANGTHQSNATENDANTSCQEILLTPETSIKLQNEIGSDIIMALDDVRSATETDVTKIEEATHRTNRWLERCIKSHSRKYEQSLFGIIQGGLHINLRNESMEFILKQKLNGYAIGGLCGGEKKKNFINIVHHCSNEKNKKWNYLPINKCRYIMGIGYLMDILFCSLLGYDMYDCVYASRTARFNTALSYDGTLKLKQAKYLYDFSPLVKNCHCYVCTKFSKSALHLLISKKNPIANILLTIHNIYFTLHFCYLLRVSIFSNKIDQFATTFLYNNFVIGSRNGNYKVPDNDKVSDSDEVPDNGKVSESDEVPDNDKDAIGRGGRSPHAETKNENIIPNEDSLSNGTNQTQMKNIQDEPIDDAHKIQLANCKLTNDDETCTNDHTQPRQNSPTCNTLTDCQKEEMIKELRDKLPYWALEALEYAEIQLML</sequence>
<dbReference type="SUPFAM" id="SSF51713">
    <property type="entry name" value="tRNA-guanine transglycosylase"/>
    <property type="match status" value="1"/>
</dbReference>
<gene>
    <name evidence="4" type="ORF">PGO_031180</name>
</gene>
<protein>
    <submittedName>
        <fullName evidence="4">Queuine tRNA-ribosyltransferase</fullName>
    </submittedName>
</protein>
<dbReference type="Pfam" id="PF01702">
    <property type="entry name" value="TGT"/>
    <property type="match status" value="2"/>
</dbReference>
<accession>A0A1Y1JGW8</accession>
<dbReference type="GO" id="GO:0002099">
    <property type="term" value="P:tRNA wobble guanine modification"/>
    <property type="evidence" value="ECO:0007669"/>
    <property type="project" value="TreeGrafter"/>
</dbReference>
<dbReference type="OMA" id="TLHFCYL"/>
<comment type="caution">
    <text evidence="4">The sequence shown here is derived from an EMBL/GenBank/DDBJ whole genome shotgun (WGS) entry which is preliminary data.</text>
</comment>
<dbReference type="InterPro" id="IPR002616">
    <property type="entry name" value="tRNA_ribo_trans-like"/>
</dbReference>
<reference evidence="5" key="1">
    <citation type="submission" date="2017-04" db="EMBL/GenBank/DDBJ databases">
        <title>Plasmodium gonderi genome.</title>
        <authorList>
            <person name="Arisue N."/>
            <person name="Honma H."/>
            <person name="Kawai S."/>
            <person name="Tougan T."/>
            <person name="Tanabe K."/>
            <person name="Horii T."/>
        </authorList>
    </citation>
    <scope>NUCLEOTIDE SEQUENCE [LARGE SCALE GENOMIC DNA]</scope>
    <source>
        <strain evidence="5">ATCC 30045</strain>
    </source>
</reference>
<dbReference type="GeneID" id="39746022"/>
<evidence type="ECO:0000256" key="2">
    <source>
        <dbReference type="SAM" id="MobiDB-lite"/>
    </source>
</evidence>
<proteinExistence type="predicted"/>
<dbReference type="Proteomes" id="UP000195521">
    <property type="component" value="Unassembled WGS sequence"/>
</dbReference>
<dbReference type="GO" id="GO:0016740">
    <property type="term" value="F:transferase activity"/>
    <property type="evidence" value="ECO:0007669"/>
    <property type="project" value="UniProtKB-KW"/>
</dbReference>
<feature type="domain" description="tRNA-guanine(15) transglycosylase-like" evidence="3">
    <location>
        <begin position="285"/>
        <end position="538"/>
    </location>
</feature>
<evidence type="ECO:0000259" key="3">
    <source>
        <dbReference type="Pfam" id="PF01702"/>
    </source>
</evidence>
<keyword evidence="4" id="KW-0808">Transferase</keyword>
<dbReference type="OrthoDB" id="10249838at2759"/>
<dbReference type="PANTHER" id="PTHR46499">
    <property type="entry name" value="QUEUINE TRNA-RIBOSYLTRANSFERASE"/>
    <property type="match status" value="1"/>
</dbReference>
<evidence type="ECO:0000313" key="4">
    <source>
        <dbReference type="EMBL" id="GAW79314.1"/>
    </source>
</evidence>
<dbReference type="Gene3D" id="3.20.20.105">
    <property type="entry name" value="Queuine tRNA-ribosyltransferase-like"/>
    <property type="match status" value="1"/>
</dbReference>
<dbReference type="EMBL" id="BDQF01000003">
    <property type="protein sequence ID" value="GAW79314.1"/>
    <property type="molecule type" value="Genomic_DNA"/>
</dbReference>
<dbReference type="PANTHER" id="PTHR46499:SF1">
    <property type="entry name" value="QUEUINE TRNA-RIBOSYLTRANSFERASE"/>
    <property type="match status" value="1"/>
</dbReference>
<feature type="domain" description="tRNA-guanine(15) transglycosylase-like" evidence="3">
    <location>
        <begin position="153"/>
        <end position="251"/>
    </location>
</feature>
<dbReference type="InterPro" id="IPR036511">
    <property type="entry name" value="TGT-like_sf"/>
</dbReference>
<dbReference type="FunFam" id="3.20.20.105:FF:000004">
    <property type="entry name" value="Queuine tRNA-ribosyltransferase"/>
    <property type="match status" value="1"/>
</dbReference>
<name>A0A1Y1JGW8_PLAGO</name>